<feature type="transmembrane region" description="Helical" evidence="8">
    <location>
        <begin position="293"/>
        <end position="316"/>
    </location>
</feature>
<dbReference type="PANTHER" id="PTHR14969:SF28">
    <property type="entry name" value="DIHYDROSPHINGOSINE 1-PHOSPHATE PHOSPHATASE LCB3-RELATED"/>
    <property type="match status" value="1"/>
</dbReference>
<feature type="transmembrane region" description="Helical" evidence="8">
    <location>
        <begin position="206"/>
        <end position="223"/>
    </location>
</feature>
<comment type="subcellular location">
    <subcellularLocation>
        <location evidence="1">Endoplasmic reticulum membrane</location>
        <topology evidence="1">Multi-pass membrane protein</topology>
    </subcellularLocation>
</comment>
<keyword evidence="2 8" id="KW-0812">Transmembrane</keyword>
<dbReference type="EMBL" id="HG996470">
    <property type="protein sequence ID" value="CAG1839886.1"/>
    <property type="molecule type" value="Genomic_DNA"/>
</dbReference>
<dbReference type="AlphaFoldDB" id="A0A8D7F4K6"/>
<evidence type="ECO:0000256" key="4">
    <source>
        <dbReference type="ARBA" id="ARBA00022824"/>
    </source>
</evidence>
<dbReference type="Gene3D" id="1.20.144.10">
    <property type="entry name" value="Phosphatidic acid phosphatase type 2/haloperoxidase"/>
    <property type="match status" value="1"/>
</dbReference>
<keyword evidence="3" id="KW-0378">Hydrolase</keyword>
<feature type="transmembrane region" description="Helical" evidence="8">
    <location>
        <begin position="67"/>
        <end position="90"/>
    </location>
</feature>
<dbReference type="InterPro" id="IPR000326">
    <property type="entry name" value="PAP2/HPO"/>
</dbReference>
<feature type="transmembrane region" description="Helical" evidence="8">
    <location>
        <begin position="174"/>
        <end position="194"/>
    </location>
</feature>
<keyword evidence="5 8" id="KW-1133">Transmembrane helix</keyword>
<gene>
    <name evidence="10" type="ORF">GSMUA_278910.1</name>
</gene>
<proteinExistence type="inferred from homology"/>
<dbReference type="PANTHER" id="PTHR14969">
    <property type="entry name" value="SPHINGOSINE-1-PHOSPHATE PHOSPHOHYDROLASE"/>
    <property type="match status" value="1"/>
</dbReference>
<evidence type="ECO:0000256" key="3">
    <source>
        <dbReference type="ARBA" id="ARBA00022801"/>
    </source>
</evidence>
<feature type="transmembrane region" description="Helical" evidence="8">
    <location>
        <begin position="6"/>
        <end position="26"/>
    </location>
</feature>
<evidence type="ECO:0000256" key="6">
    <source>
        <dbReference type="ARBA" id="ARBA00023136"/>
    </source>
</evidence>
<protein>
    <submittedName>
        <fullName evidence="10">(wild Malaysian banana) hypothetical protein</fullName>
    </submittedName>
</protein>
<name>A0A8D7F4K6_MUSAM</name>
<reference evidence="10" key="1">
    <citation type="submission" date="2021-03" db="EMBL/GenBank/DDBJ databases">
        <authorList>
            <consortium name="Genoscope - CEA"/>
            <person name="William W."/>
        </authorList>
    </citation>
    <scope>NUCLEOTIDE SEQUENCE</scope>
    <source>
        <strain evidence="10">Doubled-haploid Pahang</strain>
    </source>
</reference>
<dbReference type="InterPro" id="IPR036938">
    <property type="entry name" value="PAP2/HPO_sf"/>
</dbReference>
<evidence type="ECO:0000256" key="7">
    <source>
        <dbReference type="ARBA" id="ARBA00038324"/>
    </source>
</evidence>
<evidence type="ECO:0000256" key="5">
    <source>
        <dbReference type="ARBA" id="ARBA00022989"/>
    </source>
</evidence>
<feature type="domain" description="Phosphatidic acid phosphatase type 2/haloperoxidase" evidence="9">
    <location>
        <begin position="97"/>
        <end position="221"/>
    </location>
</feature>
<dbReference type="SUPFAM" id="SSF48317">
    <property type="entry name" value="Acid phosphatase/Vanadium-dependent haloperoxidase"/>
    <property type="match status" value="1"/>
</dbReference>
<comment type="similarity">
    <text evidence="7">Belongs to the type 2 lipid phosphate phosphatase family.</text>
</comment>
<evidence type="ECO:0000256" key="2">
    <source>
        <dbReference type="ARBA" id="ARBA00022692"/>
    </source>
</evidence>
<dbReference type="SMART" id="SM00014">
    <property type="entry name" value="acidPPc"/>
    <property type="match status" value="1"/>
</dbReference>
<evidence type="ECO:0000259" key="9">
    <source>
        <dbReference type="SMART" id="SM00014"/>
    </source>
</evidence>
<keyword evidence="6 8" id="KW-0472">Membrane</keyword>
<dbReference type="Pfam" id="PF01569">
    <property type="entry name" value="PAP2"/>
    <property type="match status" value="1"/>
</dbReference>
<organism evidence="10">
    <name type="scientific">Musa acuminata subsp. malaccensis</name>
    <name type="common">Wild banana</name>
    <name type="synonym">Musa malaccensis</name>
    <dbReference type="NCBI Taxonomy" id="214687"/>
    <lineage>
        <taxon>Eukaryota</taxon>
        <taxon>Viridiplantae</taxon>
        <taxon>Streptophyta</taxon>
        <taxon>Embryophyta</taxon>
        <taxon>Tracheophyta</taxon>
        <taxon>Spermatophyta</taxon>
        <taxon>Magnoliopsida</taxon>
        <taxon>Liliopsida</taxon>
        <taxon>Zingiberales</taxon>
        <taxon>Musaceae</taxon>
        <taxon>Musa</taxon>
    </lineage>
</organism>
<accession>A0A8D7F4K6</accession>
<dbReference type="GO" id="GO:0016787">
    <property type="term" value="F:hydrolase activity"/>
    <property type="evidence" value="ECO:0007669"/>
    <property type="project" value="UniProtKB-KW"/>
</dbReference>
<sequence>MEGGVSFWQALTLSSILGWVVASSWFDLTKRIRSLAQPWVTRRVLADTPSILWLQASHSMRHGFLDCIFSVLSCFVSVPFYTGFLPVVYWSGHRKLARQMTLLMAFCDYIGNSIKDVVSAPRPSCPPVTRVMATNDEKGNAMEYGLPSSHCLNTVCLLGYMLHHFLTHGAKIDAIIPVAFLGLVCLLIISIGMGEMYLGMHSLTDVVAGIIFGLVILALWLMIHEYADDFITSGQNVASFWASLSFLLCFAYPTPEFSTPSFEYHTAFNGVAFGLVGGIHRHLHPQHGGNPSLFSGLPVVVFLGRLSVGIPTMLVVKFCSKAVAKWLHLATSCDVQHFGHPDNIVTLCPNAEGVPRQQEQI</sequence>
<feature type="transmembrane region" description="Helical" evidence="8">
    <location>
        <begin position="235"/>
        <end position="253"/>
    </location>
</feature>
<dbReference type="GO" id="GO:0005789">
    <property type="term" value="C:endoplasmic reticulum membrane"/>
    <property type="evidence" value="ECO:0007669"/>
    <property type="project" value="UniProtKB-SubCell"/>
</dbReference>
<evidence type="ECO:0000256" key="1">
    <source>
        <dbReference type="ARBA" id="ARBA00004477"/>
    </source>
</evidence>
<keyword evidence="4" id="KW-0256">Endoplasmic reticulum</keyword>
<evidence type="ECO:0000256" key="8">
    <source>
        <dbReference type="SAM" id="Phobius"/>
    </source>
</evidence>
<evidence type="ECO:0000313" key="10">
    <source>
        <dbReference type="EMBL" id="CAG1839886.1"/>
    </source>
</evidence>